<keyword evidence="3" id="KW-1185">Reference proteome</keyword>
<feature type="non-terminal residue" evidence="2">
    <location>
        <position position="299"/>
    </location>
</feature>
<proteinExistence type="predicted"/>
<organism evidence="2 3">
    <name type="scientific">Saccharothrix hoggarensis</name>
    <dbReference type="NCBI Taxonomy" id="913853"/>
    <lineage>
        <taxon>Bacteria</taxon>
        <taxon>Bacillati</taxon>
        <taxon>Actinomycetota</taxon>
        <taxon>Actinomycetes</taxon>
        <taxon>Pseudonocardiales</taxon>
        <taxon>Pseudonocardiaceae</taxon>
        <taxon>Saccharothrix</taxon>
    </lineage>
</organism>
<dbReference type="SUPFAM" id="SSF49503">
    <property type="entry name" value="Cupredoxins"/>
    <property type="match status" value="2"/>
</dbReference>
<evidence type="ECO:0000313" key="3">
    <source>
        <dbReference type="Proteomes" id="UP001597168"/>
    </source>
</evidence>
<evidence type="ECO:0000313" key="2">
    <source>
        <dbReference type="EMBL" id="MFD1152723.1"/>
    </source>
</evidence>
<dbReference type="InterPro" id="IPR045087">
    <property type="entry name" value="Cu-oxidase_fam"/>
</dbReference>
<dbReference type="InterPro" id="IPR008972">
    <property type="entry name" value="Cupredoxin"/>
</dbReference>
<dbReference type="PANTHER" id="PTHR11709">
    <property type="entry name" value="MULTI-COPPER OXIDASE"/>
    <property type="match status" value="1"/>
</dbReference>
<sequence>PPRTVLLAAGAAVVALGAGALVPVVRSALAAPDFTAALPDLAPLPLRAGPDGVLRGDLVAAPAGAGLRYNGGTPLLKLKEGDRVRLAFRNDLDAPSSLHLHGLPLPPAVDAPLDHLEPGGTSVQEFTVPEGTAGTYWYHPHAHGDVERQLLAGLAGPIVVAGPADHADWDDRLLMFTRVGRDIAVNGAVRPVFTPNRGLTRLRLLNATAGDHLLLGAVRAGARLPLHLIATDGGLVDRPVELTEVLLAPGERGEVLVDTSAAGRFTLTALPYSVYGAGGATSAEVGLVAADVPAGLAAV</sequence>
<feature type="non-terminal residue" evidence="2">
    <location>
        <position position="1"/>
    </location>
</feature>
<evidence type="ECO:0000259" key="1">
    <source>
        <dbReference type="Pfam" id="PF07732"/>
    </source>
</evidence>
<dbReference type="PANTHER" id="PTHR11709:SF2">
    <property type="entry name" value="MULTICOPPER OXIDASE LPR1"/>
    <property type="match status" value="1"/>
</dbReference>
<dbReference type="Proteomes" id="UP001597168">
    <property type="component" value="Unassembled WGS sequence"/>
</dbReference>
<feature type="domain" description="Plastocyanin-like" evidence="1">
    <location>
        <begin position="73"/>
        <end position="163"/>
    </location>
</feature>
<dbReference type="EMBL" id="JBHTLK010000503">
    <property type="protein sequence ID" value="MFD1152723.1"/>
    <property type="molecule type" value="Genomic_DNA"/>
</dbReference>
<dbReference type="InterPro" id="IPR011707">
    <property type="entry name" value="Cu-oxidase-like_N"/>
</dbReference>
<gene>
    <name evidence="2" type="ORF">ACFQ3T_36770</name>
</gene>
<accession>A0ABW3R6P2</accession>
<comment type="caution">
    <text evidence="2">The sequence shown here is derived from an EMBL/GenBank/DDBJ whole genome shotgun (WGS) entry which is preliminary data.</text>
</comment>
<dbReference type="Pfam" id="PF07732">
    <property type="entry name" value="Cu-oxidase_3"/>
    <property type="match status" value="1"/>
</dbReference>
<protein>
    <submittedName>
        <fullName evidence="2">Multicopper oxidase family protein</fullName>
    </submittedName>
</protein>
<dbReference type="RefSeq" id="WP_380730813.1">
    <property type="nucleotide sequence ID" value="NZ_JBHTLK010000503.1"/>
</dbReference>
<reference evidence="3" key="1">
    <citation type="journal article" date="2019" name="Int. J. Syst. Evol. Microbiol.">
        <title>The Global Catalogue of Microorganisms (GCM) 10K type strain sequencing project: providing services to taxonomists for standard genome sequencing and annotation.</title>
        <authorList>
            <consortium name="The Broad Institute Genomics Platform"/>
            <consortium name="The Broad Institute Genome Sequencing Center for Infectious Disease"/>
            <person name="Wu L."/>
            <person name="Ma J."/>
        </authorList>
    </citation>
    <scope>NUCLEOTIDE SEQUENCE [LARGE SCALE GENOMIC DNA]</scope>
    <source>
        <strain evidence="3">CCUG 60214</strain>
    </source>
</reference>
<name>A0ABW3R6P2_9PSEU</name>
<dbReference type="Gene3D" id="2.60.40.420">
    <property type="entry name" value="Cupredoxins - blue copper proteins"/>
    <property type="match status" value="2"/>
</dbReference>